<evidence type="ECO:0000313" key="5">
    <source>
        <dbReference type="Proteomes" id="UP000192934"/>
    </source>
</evidence>
<feature type="coiled-coil region" evidence="1">
    <location>
        <begin position="532"/>
        <end position="559"/>
    </location>
</feature>
<accession>A0A1X7GK34</accession>
<sequence>MRFGTILAVALAGTAAPALAQSSVRPSLDNSFRLGTGGDALCQVQSVSVDPAIATMFDRVYSIVCRDAVKPVGRIYALRKSGGDPLARLTQIRAATAQCGGGGTTTAFDELRNVTSEQCKLTDAEVGYRVYTHDAGRTVYVAEGLAGYDSALTLGLRTVVADRIVPGEISIAATDVGDPAAFARVQAGTLDVDQARDEGYRRNNSGNYAEAAEFFDTLLERSQEGDNQRYIGEFLINRALQRSNLGNFQEADALFREAERYATSDPVQLRLRRNFRALHLMNQRKFGEADTLLQQPLPAMTATAGPATRDAVITPAAADIINSSLPLAQQLSGARTASLTPEERAAILDAQAELLRGTIDRIEGNAAAADTTVNAALASLMAIREGRVTSIARLRSQGLNELSLLAEARNDYAEAETLLREAVAVLAIEYPNSIAVAAANARLAAYLARRGQTEAAIALYREIVSRAGDGALSTNVSGDMLAPYFALLAREVPRRPELADDFFLAGETLVRPGVASTQAVLARELSAGDDEAARLFRQSVNLTREVEQARVELARLNADDATAGAVDPQQVLSLADQLKTLEEAQAVTQAKLSEFPRFRALSTQALTLADLRAVMRPDEAYVKMSTVGQTVYTMVVTPSDAAVYRAPISAAQLETAVDTIRGTIALDRDGQTYTYPFDLAASRKLYVDLFGPLAPKLTSAKHIIFEPAGAMLKLPPNLLVTDDASLATYAKAAPRDDFDFRGVAWLGRDHDISTAVSARAFRDVRGVPASSAKLEYLGLGQNTPVPPVVRLTSAPARGSNALVDCSWPLAGWNNPISARELRTAQGIIGANEAQLITGDQFTDEAIRKQRDFSQYRILHFATHGLVTAPRPECPAQPALLTSFERDAAGDLTSDGLLTFKEIFDLRLDADLVILSACDTAGAADAAATREAGLGSGGNFALDGLVRAFVGAGGRSVVASHWPAPDDYGATEELISGLFKAPAGTPTVEALRIAQRELMDKAATSHPYYWSGFAIVGDGARPVLRTQ</sequence>
<feature type="domain" description="CHAT" evidence="3">
    <location>
        <begin position="681"/>
        <end position="1017"/>
    </location>
</feature>
<proteinExistence type="predicted"/>
<keyword evidence="5" id="KW-1185">Reference proteome</keyword>
<evidence type="ECO:0000256" key="2">
    <source>
        <dbReference type="SAM" id="SignalP"/>
    </source>
</evidence>
<dbReference type="STRING" id="941907.SAMN06295910_1956"/>
<organism evidence="4 5">
    <name type="scientific">Allosphingosinicella indica</name>
    <dbReference type="NCBI Taxonomy" id="941907"/>
    <lineage>
        <taxon>Bacteria</taxon>
        <taxon>Pseudomonadati</taxon>
        <taxon>Pseudomonadota</taxon>
        <taxon>Alphaproteobacteria</taxon>
        <taxon>Sphingomonadales</taxon>
        <taxon>Sphingomonadaceae</taxon>
        <taxon>Allosphingosinicella</taxon>
    </lineage>
</organism>
<dbReference type="InterPro" id="IPR024983">
    <property type="entry name" value="CHAT_dom"/>
</dbReference>
<dbReference type="Pfam" id="PF12770">
    <property type="entry name" value="CHAT"/>
    <property type="match status" value="1"/>
</dbReference>
<dbReference type="RefSeq" id="WP_157123786.1">
    <property type="nucleotide sequence ID" value="NZ_LT840185.1"/>
</dbReference>
<name>A0A1X7GK34_9SPHN</name>
<dbReference type="SUPFAM" id="SSF48452">
    <property type="entry name" value="TPR-like"/>
    <property type="match status" value="1"/>
</dbReference>
<dbReference type="OrthoDB" id="9787760at2"/>
<reference evidence="5" key="1">
    <citation type="submission" date="2017-04" db="EMBL/GenBank/DDBJ databases">
        <authorList>
            <person name="Varghese N."/>
            <person name="Submissions S."/>
        </authorList>
    </citation>
    <scope>NUCLEOTIDE SEQUENCE [LARGE SCALE GENOMIC DNA]</scope>
    <source>
        <strain evidence="5">Dd16</strain>
    </source>
</reference>
<feature type="signal peptide" evidence="2">
    <location>
        <begin position="1"/>
        <end position="20"/>
    </location>
</feature>
<keyword evidence="1" id="KW-0175">Coiled coil</keyword>
<keyword evidence="2" id="KW-0732">Signal</keyword>
<evidence type="ECO:0000313" key="4">
    <source>
        <dbReference type="EMBL" id="SMF70841.1"/>
    </source>
</evidence>
<feature type="chain" id="PRO_5012869252" evidence="2">
    <location>
        <begin position="21"/>
        <end position="1026"/>
    </location>
</feature>
<dbReference type="AlphaFoldDB" id="A0A1X7GK34"/>
<dbReference type="InterPro" id="IPR011990">
    <property type="entry name" value="TPR-like_helical_dom_sf"/>
</dbReference>
<evidence type="ECO:0000259" key="3">
    <source>
        <dbReference type="Pfam" id="PF12770"/>
    </source>
</evidence>
<gene>
    <name evidence="4" type="ORF">SAMN06295910_1956</name>
</gene>
<protein>
    <submittedName>
        <fullName evidence="4">CHAT domain-containing protein</fullName>
    </submittedName>
</protein>
<evidence type="ECO:0000256" key="1">
    <source>
        <dbReference type="SAM" id="Coils"/>
    </source>
</evidence>
<dbReference type="Gene3D" id="1.25.40.10">
    <property type="entry name" value="Tetratricopeptide repeat domain"/>
    <property type="match status" value="2"/>
</dbReference>
<dbReference type="Proteomes" id="UP000192934">
    <property type="component" value="Chromosome I"/>
</dbReference>
<dbReference type="EMBL" id="LT840185">
    <property type="protein sequence ID" value="SMF70841.1"/>
    <property type="molecule type" value="Genomic_DNA"/>
</dbReference>